<protein>
    <submittedName>
        <fullName evidence="2">Uncharacterized protein</fullName>
    </submittedName>
</protein>
<keyword evidence="3" id="KW-1185">Reference proteome</keyword>
<proteinExistence type="predicted"/>
<evidence type="ECO:0000313" key="2">
    <source>
        <dbReference type="EMBL" id="RPB14282.1"/>
    </source>
</evidence>
<dbReference type="InParanoid" id="A0A3N4KYF2"/>
<feature type="transmembrane region" description="Helical" evidence="1">
    <location>
        <begin position="24"/>
        <end position="41"/>
    </location>
</feature>
<dbReference type="AlphaFoldDB" id="A0A3N4KYF2"/>
<keyword evidence="1" id="KW-0472">Membrane</keyword>
<sequence length="121" mass="13482">MIPCFIAALASVFGVKPLKRYKVGLIYLLSISSQYFVIRSISWTARTYAQLGFYPTTNPIGSLITLSKFSDSFLCPRPPTMKAIVSLHAVDPALVVFCTLIFFLHASTCFSQKFEENSDQS</sequence>
<feature type="transmembrane region" description="Helical" evidence="1">
    <location>
        <begin position="83"/>
        <end position="104"/>
    </location>
</feature>
<name>A0A3N4KYF2_9PEZI</name>
<dbReference type="EMBL" id="ML119118">
    <property type="protein sequence ID" value="RPB14282.1"/>
    <property type="molecule type" value="Genomic_DNA"/>
</dbReference>
<evidence type="ECO:0000256" key="1">
    <source>
        <dbReference type="SAM" id="Phobius"/>
    </source>
</evidence>
<reference evidence="2 3" key="1">
    <citation type="journal article" date="2018" name="Nat. Ecol. Evol.">
        <title>Pezizomycetes genomes reveal the molecular basis of ectomycorrhizal truffle lifestyle.</title>
        <authorList>
            <person name="Murat C."/>
            <person name="Payen T."/>
            <person name="Noel B."/>
            <person name="Kuo A."/>
            <person name="Morin E."/>
            <person name="Chen J."/>
            <person name="Kohler A."/>
            <person name="Krizsan K."/>
            <person name="Balestrini R."/>
            <person name="Da Silva C."/>
            <person name="Montanini B."/>
            <person name="Hainaut M."/>
            <person name="Levati E."/>
            <person name="Barry K.W."/>
            <person name="Belfiori B."/>
            <person name="Cichocki N."/>
            <person name="Clum A."/>
            <person name="Dockter R.B."/>
            <person name="Fauchery L."/>
            <person name="Guy J."/>
            <person name="Iotti M."/>
            <person name="Le Tacon F."/>
            <person name="Lindquist E.A."/>
            <person name="Lipzen A."/>
            <person name="Malagnac F."/>
            <person name="Mello A."/>
            <person name="Molinier V."/>
            <person name="Miyauchi S."/>
            <person name="Poulain J."/>
            <person name="Riccioni C."/>
            <person name="Rubini A."/>
            <person name="Sitrit Y."/>
            <person name="Splivallo R."/>
            <person name="Traeger S."/>
            <person name="Wang M."/>
            <person name="Zifcakova L."/>
            <person name="Wipf D."/>
            <person name="Zambonelli A."/>
            <person name="Paolocci F."/>
            <person name="Nowrousian M."/>
            <person name="Ottonello S."/>
            <person name="Baldrian P."/>
            <person name="Spatafora J.W."/>
            <person name="Henrissat B."/>
            <person name="Nagy L.G."/>
            <person name="Aury J.M."/>
            <person name="Wincker P."/>
            <person name="Grigoriev I.V."/>
            <person name="Bonfante P."/>
            <person name="Martin F.M."/>
        </authorList>
    </citation>
    <scope>NUCLEOTIDE SEQUENCE [LARGE SCALE GENOMIC DNA]</scope>
    <source>
        <strain evidence="2 3">CCBAS932</strain>
    </source>
</reference>
<accession>A0A3N4KYF2</accession>
<evidence type="ECO:0000313" key="3">
    <source>
        <dbReference type="Proteomes" id="UP000277580"/>
    </source>
</evidence>
<dbReference type="Proteomes" id="UP000277580">
    <property type="component" value="Unassembled WGS sequence"/>
</dbReference>
<organism evidence="2 3">
    <name type="scientific">Morchella conica CCBAS932</name>
    <dbReference type="NCBI Taxonomy" id="1392247"/>
    <lineage>
        <taxon>Eukaryota</taxon>
        <taxon>Fungi</taxon>
        <taxon>Dikarya</taxon>
        <taxon>Ascomycota</taxon>
        <taxon>Pezizomycotina</taxon>
        <taxon>Pezizomycetes</taxon>
        <taxon>Pezizales</taxon>
        <taxon>Morchellaceae</taxon>
        <taxon>Morchella</taxon>
    </lineage>
</organism>
<gene>
    <name evidence="2" type="ORF">P167DRAFT_534127</name>
</gene>
<keyword evidence="1" id="KW-0812">Transmembrane</keyword>
<keyword evidence="1" id="KW-1133">Transmembrane helix</keyword>